<evidence type="ECO:0000256" key="1">
    <source>
        <dbReference type="ARBA" id="ARBA00004496"/>
    </source>
</evidence>
<dbReference type="GO" id="GO:0003729">
    <property type="term" value="F:mRNA binding"/>
    <property type="evidence" value="ECO:0007669"/>
    <property type="project" value="TreeGrafter"/>
</dbReference>
<comment type="subcellular location">
    <subcellularLocation>
        <location evidence="1">Cytoplasm</location>
    </subcellularLocation>
</comment>
<reference evidence="7" key="1">
    <citation type="journal article" date="2023" name="Mol. Biol. Evol.">
        <title>Third-Generation Sequencing Reveals the Adaptive Role of the Epigenome in Three Deep-Sea Polychaetes.</title>
        <authorList>
            <person name="Perez M."/>
            <person name="Aroh O."/>
            <person name="Sun Y."/>
            <person name="Lan Y."/>
            <person name="Juniper S.K."/>
            <person name="Young C.R."/>
            <person name="Angers B."/>
            <person name="Qian P.Y."/>
        </authorList>
    </citation>
    <scope>NUCLEOTIDE SEQUENCE</scope>
    <source>
        <strain evidence="7">R07B-5</strain>
    </source>
</reference>
<dbReference type="PROSITE" id="PS50102">
    <property type="entry name" value="RRM"/>
    <property type="match status" value="2"/>
</dbReference>
<dbReference type="Gene3D" id="3.30.70.330">
    <property type="match status" value="2"/>
</dbReference>
<evidence type="ECO:0000313" key="8">
    <source>
        <dbReference type="Proteomes" id="UP001209878"/>
    </source>
</evidence>
<dbReference type="GO" id="GO:0005737">
    <property type="term" value="C:cytoplasm"/>
    <property type="evidence" value="ECO:0007669"/>
    <property type="project" value="UniProtKB-SubCell"/>
</dbReference>
<evidence type="ECO:0000256" key="2">
    <source>
        <dbReference type="ARBA" id="ARBA00022490"/>
    </source>
</evidence>
<feature type="domain" description="RRM" evidence="6">
    <location>
        <begin position="1"/>
        <end position="62"/>
    </location>
</feature>
<dbReference type="AlphaFoldDB" id="A0AAD9L1G4"/>
<dbReference type="CDD" id="cd12325">
    <property type="entry name" value="RRM1_hnRNPA_hnRNPD_like"/>
    <property type="match status" value="1"/>
</dbReference>
<gene>
    <name evidence="7" type="ORF">NP493_405g03022</name>
</gene>
<accession>A0AAD9L1G4</accession>
<evidence type="ECO:0000256" key="5">
    <source>
        <dbReference type="PROSITE-ProRule" id="PRU00176"/>
    </source>
</evidence>
<dbReference type="Proteomes" id="UP001209878">
    <property type="component" value="Unassembled WGS sequence"/>
</dbReference>
<dbReference type="InterPro" id="IPR035979">
    <property type="entry name" value="RBD_domain_sf"/>
</dbReference>
<protein>
    <recommendedName>
        <fullName evidence="6">RRM domain-containing protein</fullName>
    </recommendedName>
</protein>
<keyword evidence="8" id="KW-1185">Reference proteome</keyword>
<dbReference type="InterPro" id="IPR000504">
    <property type="entry name" value="RRM_dom"/>
</dbReference>
<evidence type="ECO:0000256" key="3">
    <source>
        <dbReference type="ARBA" id="ARBA00022737"/>
    </source>
</evidence>
<evidence type="ECO:0000259" key="6">
    <source>
        <dbReference type="PROSITE" id="PS50102"/>
    </source>
</evidence>
<dbReference type="SUPFAM" id="SSF54928">
    <property type="entry name" value="RNA-binding domain, RBD"/>
    <property type="match status" value="2"/>
</dbReference>
<organism evidence="7 8">
    <name type="scientific">Ridgeia piscesae</name>
    <name type="common">Tubeworm</name>
    <dbReference type="NCBI Taxonomy" id="27915"/>
    <lineage>
        <taxon>Eukaryota</taxon>
        <taxon>Metazoa</taxon>
        <taxon>Spiralia</taxon>
        <taxon>Lophotrochozoa</taxon>
        <taxon>Annelida</taxon>
        <taxon>Polychaeta</taxon>
        <taxon>Sedentaria</taxon>
        <taxon>Canalipalpata</taxon>
        <taxon>Sabellida</taxon>
        <taxon>Siboglinidae</taxon>
        <taxon>Ridgeia</taxon>
    </lineage>
</organism>
<dbReference type="Pfam" id="PF00076">
    <property type="entry name" value="RRM_1"/>
    <property type="match status" value="2"/>
</dbReference>
<comment type="caution">
    <text evidence="7">The sequence shown here is derived from an EMBL/GenBank/DDBJ whole genome shotgun (WGS) entry which is preliminary data.</text>
</comment>
<evidence type="ECO:0000256" key="4">
    <source>
        <dbReference type="ARBA" id="ARBA00022884"/>
    </source>
</evidence>
<keyword evidence="2" id="KW-0963">Cytoplasm</keyword>
<keyword evidence="4 5" id="KW-0694">RNA-binding</keyword>
<name>A0AAD9L1G4_RIDPI</name>
<keyword evidence="3" id="KW-0677">Repeat</keyword>
<dbReference type="PANTHER" id="PTHR48032">
    <property type="entry name" value="RNA-BINDING PROTEIN MUSASHI HOMOLOG RBP6"/>
    <property type="match status" value="1"/>
</dbReference>
<proteinExistence type="predicted"/>
<dbReference type="SMART" id="SM00360">
    <property type="entry name" value="RRM"/>
    <property type="match status" value="2"/>
</dbReference>
<sequence>MLQYFAQYGEVVDCVVMKNQQTGKSRGFGFVTFKDPTCVDLVLSSGPHILDGRQIDPKACNPRSMNKGGKNAENGKKKVFVGGLPTNCTESLLKDVFSRYGNVADVVIMYDQQKHRSRGFGFLTFESEEDVERVCSDHFVQINGKQVECKKAEPRDFKMIDNMATNSMLLLHSQQATLGIPTSPSMPGAIGASATFPPGVTWTQPAHVAMGGYSLVPAMNSINYGGGWGATMLPPGADLGSPTSQLQYASATPLSFSGLQGPTYAPAHALQNLEAYALHGQPQAYTSGSLPTPTALGTGDTTLSNKSVYATGMSSITHQFEFLGSYPREASSFGPARGCNVDSGLPLHNNSAHISFTPTVTYSLTPGMTAVPGGGCHNTGYAVSPTGTDCQLWRAG</sequence>
<evidence type="ECO:0000313" key="7">
    <source>
        <dbReference type="EMBL" id="KAK2181235.1"/>
    </source>
</evidence>
<dbReference type="GO" id="GO:0006417">
    <property type="term" value="P:regulation of translation"/>
    <property type="evidence" value="ECO:0007669"/>
    <property type="project" value="TreeGrafter"/>
</dbReference>
<dbReference type="PANTHER" id="PTHR48032:SF18">
    <property type="entry name" value="RRM DOMAIN-CONTAINING PROTEIN"/>
    <property type="match status" value="1"/>
</dbReference>
<dbReference type="InterPro" id="IPR012677">
    <property type="entry name" value="Nucleotide-bd_a/b_plait_sf"/>
</dbReference>
<dbReference type="EMBL" id="JAODUO010000405">
    <property type="protein sequence ID" value="KAK2181235.1"/>
    <property type="molecule type" value="Genomic_DNA"/>
</dbReference>
<feature type="domain" description="RRM" evidence="6">
    <location>
        <begin position="77"/>
        <end position="154"/>
    </location>
</feature>